<sequence>MDVGVQEHHNWSGNLNKVGIPRPIMDQIHIASNLMIKRELQNAIRDGKDGNE</sequence>
<accession>A0AA86W047</accession>
<evidence type="ECO:0000313" key="2">
    <source>
        <dbReference type="Proteomes" id="UP001189624"/>
    </source>
</evidence>
<dbReference type="AlphaFoldDB" id="A0AA86W047"/>
<dbReference type="EMBL" id="OY731405">
    <property type="protein sequence ID" value="CAJ1971755.1"/>
    <property type="molecule type" value="Genomic_DNA"/>
</dbReference>
<proteinExistence type="predicted"/>
<protein>
    <submittedName>
        <fullName evidence="1">Uncharacterized protein</fullName>
    </submittedName>
</protein>
<dbReference type="Proteomes" id="UP001189624">
    <property type="component" value="Chromosome 8"/>
</dbReference>
<organism evidence="1 2">
    <name type="scientific">Sphenostylis stenocarpa</name>
    <dbReference type="NCBI Taxonomy" id="92480"/>
    <lineage>
        <taxon>Eukaryota</taxon>
        <taxon>Viridiplantae</taxon>
        <taxon>Streptophyta</taxon>
        <taxon>Embryophyta</taxon>
        <taxon>Tracheophyta</taxon>
        <taxon>Spermatophyta</taxon>
        <taxon>Magnoliopsida</taxon>
        <taxon>eudicotyledons</taxon>
        <taxon>Gunneridae</taxon>
        <taxon>Pentapetalae</taxon>
        <taxon>rosids</taxon>
        <taxon>fabids</taxon>
        <taxon>Fabales</taxon>
        <taxon>Fabaceae</taxon>
        <taxon>Papilionoideae</taxon>
        <taxon>50 kb inversion clade</taxon>
        <taxon>NPAAA clade</taxon>
        <taxon>indigoferoid/millettioid clade</taxon>
        <taxon>Phaseoleae</taxon>
        <taxon>Sphenostylis</taxon>
    </lineage>
</organism>
<name>A0AA86W047_9FABA</name>
<evidence type="ECO:0000313" key="1">
    <source>
        <dbReference type="EMBL" id="CAJ1971755.1"/>
    </source>
</evidence>
<keyword evidence="2" id="KW-1185">Reference proteome</keyword>
<dbReference type="Gramene" id="rna-AYBTSS11_LOCUS23758">
    <property type="protein sequence ID" value="CAJ1971755.1"/>
    <property type="gene ID" value="gene-AYBTSS11_LOCUS23758"/>
</dbReference>
<gene>
    <name evidence="1" type="ORF">AYBTSS11_LOCUS23758</name>
</gene>
<reference evidence="1" key="1">
    <citation type="submission" date="2023-10" db="EMBL/GenBank/DDBJ databases">
        <authorList>
            <person name="Domelevo Entfellner J.-B."/>
        </authorList>
    </citation>
    <scope>NUCLEOTIDE SEQUENCE</scope>
</reference>